<dbReference type="Proteomes" id="UP001055879">
    <property type="component" value="Linkage Group LG04"/>
</dbReference>
<evidence type="ECO:0000313" key="2">
    <source>
        <dbReference type="Proteomes" id="UP001055879"/>
    </source>
</evidence>
<dbReference type="EMBL" id="CM042050">
    <property type="protein sequence ID" value="KAI3733862.1"/>
    <property type="molecule type" value="Genomic_DNA"/>
</dbReference>
<gene>
    <name evidence="1" type="ORF">L6452_13320</name>
</gene>
<keyword evidence="2" id="KW-1185">Reference proteome</keyword>
<reference evidence="1 2" key="2">
    <citation type="journal article" date="2022" name="Mol. Ecol. Resour.">
        <title>The genomes of chicory, endive, great burdock and yacon provide insights into Asteraceae paleo-polyploidization history and plant inulin production.</title>
        <authorList>
            <person name="Fan W."/>
            <person name="Wang S."/>
            <person name="Wang H."/>
            <person name="Wang A."/>
            <person name="Jiang F."/>
            <person name="Liu H."/>
            <person name="Zhao H."/>
            <person name="Xu D."/>
            <person name="Zhang Y."/>
        </authorList>
    </citation>
    <scope>NUCLEOTIDE SEQUENCE [LARGE SCALE GENOMIC DNA]</scope>
    <source>
        <strain evidence="2">cv. Niubang</strain>
    </source>
</reference>
<reference evidence="2" key="1">
    <citation type="journal article" date="2022" name="Mol. Ecol. Resour.">
        <title>The genomes of chicory, endive, great burdock and yacon provide insights into Asteraceae palaeo-polyploidization history and plant inulin production.</title>
        <authorList>
            <person name="Fan W."/>
            <person name="Wang S."/>
            <person name="Wang H."/>
            <person name="Wang A."/>
            <person name="Jiang F."/>
            <person name="Liu H."/>
            <person name="Zhao H."/>
            <person name="Xu D."/>
            <person name="Zhang Y."/>
        </authorList>
    </citation>
    <scope>NUCLEOTIDE SEQUENCE [LARGE SCALE GENOMIC DNA]</scope>
    <source>
        <strain evidence="2">cv. Niubang</strain>
    </source>
</reference>
<sequence length="96" mass="11399">MVSSNPSPLLENTVLDKRFLERLSLRSTFSSTSSDHSYINDDGLVYKRLKRLRHRRIPLPKRGIVRNERRRYFKQSFPSPLHVSSHMFLQLSEEQN</sequence>
<proteinExistence type="predicted"/>
<protein>
    <submittedName>
        <fullName evidence="1">Uncharacterized protein</fullName>
    </submittedName>
</protein>
<accession>A0ACB9CHT2</accession>
<evidence type="ECO:0000313" key="1">
    <source>
        <dbReference type="EMBL" id="KAI3733862.1"/>
    </source>
</evidence>
<organism evidence="1 2">
    <name type="scientific">Arctium lappa</name>
    <name type="common">Greater burdock</name>
    <name type="synonym">Lappa major</name>
    <dbReference type="NCBI Taxonomy" id="4217"/>
    <lineage>
        <taxon>Eukaryota</taxon>
        <taxon>Viridiplantae</taxon>
        <taxon>Streptophyta</taxon>
        <taxon>Embryophyta</taxon>
        <taxon>Tracheophyta</taxon>
        <taxon>Spermatophyta</taxon>
        <taxon>Magnoliopsida</taxon>
        <taxon>eudicotyledons</taxon>
        <taxon>Gunneridae</taxon>
        <taxon>Pentapetalae</taxon>
        <taxon>asterids</taxon>
        <taxon>campanulids</taxon>
        <taxon>Asterales</taxon>
        <taxon>Asteraceae</taxon>
        <taxon>Carduoideae</taxon>
        <taxon>Cardueae</taxon>
        <taxon>Arctiinae</taxon>
        <taxon>Arctium</taxon>
    </lineage>
</organism>
<name>A0ACB9CHT2_ARCLA</name>
<comment type="caution">
    <text evidence="1">The sequence shown here is derived from an EMBL/GenBank/DDBJ whole genome shotgun (WGS) entry which is preliminary data.</text>
</comment>